<accession>A0A0K1JGA7</accession>
<dbReference type="InterPro" id="IPR036278">
    <property type="entry name" value="Sialidase_sf"/>
</dbReference>
<dbReference type="CDD" id="cd15482">
    <property type="entry name" value="Sialidase_non-viral"/>
    <property type="match status" value="1"/>
</dbReference>
<proteinExistence type="predicted"/>
<evidence type="ECO:0000259" key="1">
    <source>
        <dbReference type="Pfam" id="PF13088"/>
    </source>
</evidence>
<protein>
    <recommendedName>
        <fullName evidence="1">Sialidase domain-containing protein</fullName>
    </recommendedName>
</protein>
<dbReference type="RefSeq" id="WP_052590808.1">
    <property type="nucleotide sequence ID" value="NZ_CP011112.1"/>
</dbReference>
<evidence type="ECO:0000313" key="2">
    <source>
        <dbReference type="EMBL" id="AKU15742.1"/>
    </source>
</evidence>
<dbReference type="KEGG" id="lmoi:VV02_07575"/>
<dbReference type="Gene3D" id="2.120.10.10">
    <property type="match status" value="1"/>
</dbReference>
<dbReference type="SUPFAM" id="SSF50939">
    <property type="entry name" value="Sialidases"/>
    <property type="match status" value="1"/>
</dbReference>
<dbReference type="AlphaFoldDB" id="A0A0K1JGA7"/>
<dbReference type="Pfam" id="PF13088">
    <property type="entry name" value="BNR_2"/>
    <property type="match status" value="1"/>
</dbReference>
<feature type="domain" description="Sialidase" evidence="1">
    <location>
        <begin position="90"/>
        <end position="339"/>
    </location>
</feature>
<gene>
    <name evidence="2" type="ORF">VV02_07575</name>
</gene>
<dbReference type="EMBL" id="CP011112">
    <property type="protein sequence ID" value="AKU15742.1"/>
    <property type="molecule type" value="Genomic_DNA"/>
</dbReference>
<organism evidence="2 3">
    <name type="scientific">Luteipulveratus mongoliensis</name>
    <dbReference type="NCBI Taxonomy" id="571913"/>
    <lineage>
        <taxon>Bacteria</taxon>
        <taxon>Bacillati</taxon>
        <taxon>Actinomycetota</taxon>
        <taxon>Actinomycetes</taxon>
        <taxon>Micrococcales</taxon>
        <taxon>Dermacoccaceae</taxon>
        <taxon>Luteipulveratus</taxon>
    </lineage>
</organism>
<dbReference type="STRING" id="571913.VV02_07575"/>
<evidence type="ECO:0000313" key="3">
    <source>
        <dbReference type="Proteomes" id="UP000066480"/>
    </source>
</evidence>
<dbReference type="InterPro" id="IPR011040">
    <property type="entry name" value="Sialidase"/>
</dbReference>
<name>A0A0K1JGA7_9MICO</name>
<dbReference type="OrthoDB" id="41724at2"/>
<sequence>MLVTVEPNNVPPRVRIETPSSSVARVGADGSRVVVRGSLQSEVPPPFTAAASSSVVRDTALYEAFPFVVRHPDTGVMMGAWRTSATHVDNTGARCATSVSTNDGVTWSTPKIVNPGLGARDQGAAGVVPLPGGKFGLHFMAKAPYQGWFTTTADNGTTWSAPVEISRPAGTWFFPCGLARITDGTGSMVLLAIGYGGTGAVDVNSASTMVEVSRNGGLTWSHLATIGEQTAGTNRAYLEGQIVQSPTSGELVMLLRFEQGTGGGATTYRIMVSRSTDYGATWSVPSTALNGLAGQPTLCASRDGVLVTDLRVPEQDSSGAQTTGRHTWAYSRDDGRTWSVGGQFETGGRMGYGQFCQTAGSDLLAFYSVETTTNTNADIRTRRFSALSAADALVIYDYECPQETPVTYDDGYASSAPVTMPDVGKWLIPCSRPSLGCRFDTDKESLSAWERGETRSVLEIPGAKPFIVTRRSPGRSTSIDAFTYGAEDAQRIRAALLAPGSYFLSAPSRFWMLEGASYVDVSGVKETPRGIQKTPAWNWSMTLTEVERPIDLSTSLTGWDAMPDPPWMQTMPTSWAEMPA</sequence>
<dbReference type="Proteomes" id="UP000066480">
    <property type="component" value="Chromosome"/>
</dbReference>
<keyword evidence="3" id="KW-1185">Reference proteome</keyword>
<reference evidence="2 3" key="1">
    <citation type="submission" date="2015-03" db="EMBL/GenBank/DDBJ databases">
        <title>Luteipulveratus halotolerans sp. nov., a novel actinobacterium (Dermacoccaceae) from Sarawak, Malaysia.</title>
        <authorList>
            <person name="Juboi H."/>
            <person name="Basik A."/>
            <person name="Shamsul S.S."/>
            <person name="Arnold P."/>
            <person name="Schmitt E.K."/>
            <person name="Sanglier J.-J."/>
            <person name="Yeo T."/>
        </authorList>
    </citation>
    <scope>NUCLEOTIDE SEQUENCE [LARGE SCALE GENOMIC DNA]</scope>
    <source>
        <strain evidence="2 3">MN07-A0370</strain>
    </source>
</reference>